<keyword evidence="2" id="KW-0812">Transmembrane</keyword>
<dbReference type="AlphaFoldDB" id="A0A1T3CV50"/>
<proteinExistence type="predicted"/>
<dbReference type="EMBL" id="LVVK01000006">
    <property type="protein sequence ID" value="OPB44953.1"/>
    <property type="molecule type" value="Genomic_DNA"/>
</dbReference>
<sequence>MSQATSFTYENSTPVEKKRNWRAMIFSSLIGGVVVVLSFFALSALTPPGEVCFIAVTTVWGISTRVAGNILGSERMTYILRQDLIQQSYRKTIDKYIGSALENAVTSIRTQEPSEFQKTRFYFDVDYKLRFTIREKRRLFFDLSYKVITPSATSHQPLHQGVSAPDLPHYDPESTRTVITEAKSLIEGIGHGAQEGALLGLASGALAILLCLVFGKIGTCIFLGIIGATILLAQRNHSVIPLETPDKTALTEEFGREVLQQVMRLMRCAHDNTVGLELGMQVWSTAVETEDAHPKIGASSIILQFNQTVPLIVKEGDQDGESVTQNNKDRNRSENEKGW</sequence>
<name>A0A1T3CV50_9HYPO</name>
<keyword evidence="2" id="KW-1133">Transmembrane helix</keyword>
<evidence type="ECO:0000313" key="4">
    <source>
        <dbReference type="Proteomes" id="UP000191004"/>
    </source>
</evidence>
<feature type="region of interest" description="Disordered" evidence="1">
    <location>
        <begin position="316"/>
        <end position="339"/>
    </location>
</feature>
<feature type="transmembrane region" description="Helical" evidence="2">
    <location>
        <begin position="206"/>
        <end position="233"/>
    </location>
</feature>
<feature type="transmembrane region" description="Helical" evidence="2">
    <location>
        <begin position="51"/>
        <end position="72"/>
    </location>
</feature>
<protein>
    <submittedName>
        <fullName evidence="3">Uncharacterized protein</fullName>
    </submittedName>
</protein>
<comment type="caution">
    <text evidence="3">The sequence shown here is derived from an EMBL/GenBank/DDBJ whole genome shotgun (WGS) entry which is preliminary data.</text>
</comment>
<keyword evidence="2" id="KW-0472">Membrane</keyword>
<reference evidence="3 4" key="1">
    <citation type="submission" date="2016-04" db="EMBL/GenBank/DDBJ databases">
        <title>Multiple horizontal gene transfer events from other fungi enriched the ability of the initially mycotrophic fungus Trichoderma (Ascomycota) to feed on dead plant biomass.</title>
        <authorList>
            <person name="Atanasova L."/>
            <person name="Chenthamara K."/>
            <person name="Zhang J."/>
            <person name="Grujic M."/>
            <person name="Henrissat B."/>
            <person name="Kuo A."/>
            <person name="Aertz A."/>
            <person name="Salamov A."/>
            <person name="Lipzen A."/>
            <person name="Labutti K."/>
            <person name="Barry K."/>
            <person name="Miao Y."/>
            <person name="Rahimi M.J."/>
            <person name="Shen Q."/>
            <person name="Grigoriev I.V."/>
            <person name="Kubicek C.P."/>
            <person name="Druzhinina I.S."/>
        </authorList>
    </citation>
    <scope>NUCLEOTIDE SEQUENCE [LARGE SCALE GENOMIC DNA]</scope>
    <source>
        <strain evidence="3 4">NJAU 4742</strain>
    </source>
</reference>
<evidence type="ECO:0000256" key="1">
    <source>
        <dbReference type="SAM" id="MobiDB-lite"/>
    </source>
</evidence>
<accession>A0A1T3CV50</accession>
<feature type="transmembrane region" description="Helical" evidence="2">
    <location>
        <begin position="21"/>
        <end position="45"/>
    </location>
</feature>
<evidence type="ECO:0000256" key="2">
    <source>
        <dbReference type="SAM" id="Phobius"/>
    </source>
</evidence>
<dbReference type="Proteomes" id="UP000191004">
    <property type="component" value="Unassembled WGS sequence"/>
</dbReference>
<organism evidence="3 4">
    <name type="scientific">Trichoderma guizhouense</name>
    <dbReference type="NCBI Taxonomy" id="1491466"/>
    <lineage>
        <taxon>Eukaryota</taxon>
        <taxon>Fungi</taxon>
        <taxon>Dikarya</taxon>
        <taxon>Ascomycota</taxon>
        <taxon>Pezizomycotina</taxon>
        <taxon>Sordariomycetes</taxon>
        <taxon>Hypocreomycetidae</taxon>
        <taxon>Hypocreales</taxon>
        <taxon>Hypocreaceae</taxon>
        <taxon>Trichoderma</taxon>
    </lineage>
</organism>
<dbReference type="OrthoDB" id="4897130at2759"/>
<feature type="compositionally biased region" description="Basic and acidic residues" evidence="1">
    <location>
        <begin position="327"/>
        <end position="339"/>
    </location>
</feature>
<gene>
    <name evidence="3" type="ORF">A0O28_0090910</name>
</gene>
<evidence type="ECO:0000313" key="3">
    <source>
        <dbReference type="EMBL" id="OPB44953.1"/>
    </source>
</evidence>
<keyword evidence="4" id="KW-1185">Reference proteome</keyword>